<protein>
    <submittedName>
        <fullName evidence="1">Uncharacterized protein</fullName>
    </submittedName>
</protein>
<dbReference type="AlphaFoldDB" id="A0A6S6SYN8"/>
<gene>
    <name evidence="1" type="ORF">HELGO_WM14576</name>
</gene>
<evidence type="ECO:0000313" key="1">
    <source>
        <dbReference type="EMBL" id="CAA6815850.1"/>
    </source>
</evidence>
<sequence>MLNYIARAHTMDSFKTDISYKEYRLEFNYLF</sequence>
<dbReference type="EMBL" id="CACVAS010000072">
    <property type="protein sequence ID" value="CAA6815850.1"/>
    <property type="molecule type" value="Genomic_DNA"/>
</dbReference>
<name>A0A6S6SYN8_9BACT</name>
<reference evidence="1" key="1">
    <citation type="submission" date="2020-01" db="EMBL/GenBank/DDBJ databases">
        <authorList>
            <person name="Meier V. D."/>
            <person name="Meier V D."/>
        </authorList>
    </citation>
    <scope>NUCLEOTIDE SEQUENCE</scope>
    <source>
        <strain evidence="1">HLG_WM_MAG_01</strain>
    </source>
</reference>
<accession>A0A6S6SYN8</accession>
<proteinExistence type="predicted"/>
<organism evidence="1">
    <name type="scientific">uncultured Sulfurovum sp</name>
    <dbReference type="NCBI Taxonomy" id="269237"/>
    <lineage>
        <taxon>Bacteria</taxon>
        <taxon>Pseudomonadati</taxon>
        <taxon>Campylobacterota</taxon>
        <taxon>Epsilonproteobacteria</taxon>
        <taxon>Campylobacterales</taxon>
        <taxon>Sulfurovaceae</taxon>
        <taxon>Sulfurovum</taxon>
        <taxon>environmental samples</taxon>
    </lineage>
</organism>